<comment type="caution">
    <text evidence="1">The sequence shown here is derived from an EMBL/GenBank/DDBJ whole genome shotgun (WGS) entry which is preliminary data.</text>
</comment>
<evidence type="ECO:0000313" key="1">
    <source>
        <dbReference type="EMBL" id="CAD8194478.1"/>
    </source>
</evidence>
<reference evidence="1" key="1">
    <citation type="submission" date="2021-01" db="EMBL/GenBank/DDBJ databases">
        <authorList>
            <consortium name="Genoscope - CEA"/>
            <person name="William W."/>
        </authorList>
    </citation>
    <scope>NUCLEOTIDE SEQUENCE</scope>
</reference>
<proteinExistence type="predicted"/>
<dbReference type="AlphaFoldDB" id="A0A8S1WX65"/>
<name>A0A8S1WX65_PAROT</name>
<sequence>MNRFHSVKSSAHNKVYSLFLQEELQVFIQNTLLQHFQTLYQQHQVTVVKKNYKVELYQPKIINLNTVLKLSYSSHYC</sequence>
<dbReference type="Proteomes" id="UP000683925">
    <property type="component" value="Unassembled WGS sequence"/>
</dbReference>
<protein>
    <submittedName>
        <fullName evidence="1">Uncharacterized protein</fullName>
    </submittedName>
</protein>
<gene>
    <name evidence="1" type="ORF">POCTA_138.1.T1060260</name>
</gene>
<accession>A0A8S1WX65</accession>
<dbReference type="EMBL" id="CAJJDP010000106">
    <property type="protein sequence ID" value="CAD8194478.1"/>
    <property type="molecule type" value="Genomic_DNA"/>
</dbReference>
<organism evidence="1 2">
    <name type="scientific">Paramecium octaurelia</name>
    <dbReference type="NCBI Taxonomy" id="43137"/>
    <lineage>
        <taxon>Eukaryota</taxon>
        <taxon>Sar</taxon>
        <taxon>Alveolata</taxon>
        <taxon>Ciliophora</taxon>
        <taxon>Intramacronucleata</taxon>
        <taxon>Oligohymenophorea</taxon>
        <taxon>Peniculida</taxon>
        <taxon>Parameciidae</taxon>
        <taxon>Paramecium</taxon>
    </lineage>
</organism>
<keyword evidence="2" id="KW-1185">Reference proteome</keyword>
<evidence type="ECO:0000313" key="2">
    <source>
        <dbReference type="Proteomes" id="UP000683925"/>
    </source>
</evidence>